<name>A0A0M3JIV9_ANISI</name>
<dbReference type="Gene3D" id="1.25.50.20">
    <property type="match status" value="1"/>
</dbReference>
<sequence>LRRTQYCWGVHENPESMDVVEKLYRWFVDNSRYFHRDTENLLEAQACTTHATQLKEYYSLNDGYRLIDFGERSTKLFISQLTTYDFSLIHKTVMGELPTGMLTYLGNRDETKRVMWDYFKTNWTLVSFGVPPFQDYMEAAMTFWNTQEDLNLVSAH</sequence>
<organism evidence="1">
    <name type="scientific">Anisakis simplex</name>
    <name type="common">Herring worm</name>
    <dbReference type="NCBI Taxonomy" id="6269"/>
    <lineage>
        <taxon>Eukaryota</taxon>
        <taxon>Metazoa</taxon>
        <taxon>Ecdysozoa</taxon>
        <taxon>Nematoda</taxon>
        <taxon>Chromadorea</taxon>
        <taxon>Rhabditida</taxon>
        <taxon>Spirurina</taxon>
        <taxon>Ascaridomorpha</taxon>
        <taxon>Ascaridoidea</taxon>
        <taxon>Anisakidae</taxon>
        <taxon>Anisakis</taxon>
        <taxon>Anisakis simplex complex</taxon>
    </lineage>
</organism>
<accession>A0A0M3JIV9</accession>
<proteinExistence type="predicted"/>
<evidence type="ECO:0000313" key="1">
    <source>
        <dbReference type="WBParaSite" id="ASIM_0000757501-mRNA-1"/>
    </source>
</evidence>
<reference evidence="1" key="1">
    <citation type="submission" date="2017-02" db="UniProtKB">
        <authorList>
            <consortium name="WormBaseParasite"/>
        </authorList>
    </citation>
    <scope>IDENTIFICATION</scope>
</reference>
<dbReference type="WBParaSite" id="ASIM_0000757501-mRNA-1">
    <property type="protein sequence ID" value="ASIM_0000757501-mRNA-1"/>
    <property type="gene ID" value="ASIM_0000757501"/>
</dbReference>
<protein>
    <submittedName>
        <fullName evidence="1">RNA-directed RNA polymerase</fullName>
    </submittedName>
</protein>
<dbReference type="AlphaFoldDB" id="A0A0M3JIV9"/>